<proteinExistence type="predicted"/>
<protein>
    <submittedName>
        <fullName evidence="1">Uncharacterized protein</fullName>
    </submittedName>
</protein>
<dbReference type="EMBL" id="BQXS01011564">
    <property type="protein sequence ID" value="GKT14087.1"/>
    <property type="molecule type" value="Genomic_DNA"/>
</dbReference>
<comment type="caution">
    <text evidence="1">The sequence shown here is derived from an EMBL/GenBank/DDBJ whole genome shotgun (WGS) entry which is preliminary data.</text>
</comment>
<reference evidence="1" key="1">
    <citation type="submission" date="2022-03" db="EMBL/GenBank/DDBJ databases">
        <title>Draft genome sequence of Aduncisulcus paluster, a free-living microaerophilic Fornicata.</title>
        <authorList>
            <person name="Yuyama I."/>
            <person name="Kume K."/>
            <person name="Tamura T."/>
            <person name="Inagaki Y."/>
            <person name="Hashimoto T."/>
        </authorList>
    </citation>
    <scope>NUCLEOTIDE SEQUENCE</scope>
    <source>
        <strain evidence="1">NY0171</strain>
    </source>
</reference>
<sequence length="156" mass="17314">MGCCCSSAAYAGTELEGSPSPYVRGSCCYSSRQQMIYDGLLPEGILFFEKGVRVKMRIRNLVTPKRLIGAKLSISYGIAALTKTKILIMPGSSRDALRIDWRTLFDTAIISEDPKDGITIHVDFDNGGMAEYTVLLTQPRLFMEKIDEMRASFASR</sequence>
<evidence type="ECO:0000313" key="1">
    <source>
        <dbReference type="EMBL" id="GKT14087.1"/>
    </source>
</evidence>
<name>A0ABQ5JRM9_9EUKA</name>
<evidence type="ECO:0000313" key="2">
    <source>
        <dbReference type="Proteomes" id="UP001057375"/>
    </source>
</evidence>
<dbReference type="Proteomes" id="UP001057375">
    <property type="component" value="Unassembled WGS sequence"/>
</dbReference>
<keyword evidence="2" id="KW-1185">Reference proteome</keyword>
<accession>A0ABQ5JRM9</accession>
<gene>
    <name evidence="1" type="ORF">ADUPG1_010406</name>
</gene>
<organism evidence="1 2">
    <name type="scientific">Aduncisulcus paluster</name>
    <dbReference type="NCBI Taxonomy" id="2918883"/>
    <lineage>
        <taxon>Eukaryota</taxon>
        <taxon>Metamonada</taxon>
        <taxon>Carpediemonas-like organisms</taxon>
        <taxon>Aduncisulcus</taxon>
    </lineage>
</organism>